<keyword evidence="3" id="KW-1185">Reference proteome</keyword>
<dbReference type="Proteomes" id="UP000179807">
    <property type="component" value="Unassembled WGS sequence"/>
</dbReference>
<proteinExistence type="predicted"/>
<dbReference type="EMBL" id="MLAK01000001">
    <property type="protein sequence ID" value="OHT17631.1"/>
    <property type="molecule type" value="Genomic_DNA"/>
</dbReference>
<evidence type="ECO:0000313" key="2">
    <source>
        <dbReference type="EMBL" id="OHT17631.1"/>
    </source>
</evidence>
<organism evidence="2 3">
    <name type="scientific">Tritrichomonas foetus</name>
    <dbReference type="NCBI Taxonomy" id="1144522"/>
    <lineage>
        <taxon>Eukaryota</taxon>
        <taxon>Metamonada</taxon>
        <taxon>Parabasalia</taxon>
        <taxon>Tritrichomonadida</taxon>
        <taxon>Tritrichomonadidae</taxon>
        <taxon>Tritrichomonas</taxon>
    </lineage>
</organism>
<dbReference type="PANTHER" id="PTHR24112:SF64">
    <property type="entry name" value="CHROMOSOME UNDETERMINED SCAFFOLD_46, WHOLE GENOME SHOTGUN SEQUENCE"/>
    <property type="match status" value="1"/>
</dbReference>
<gene>
    <name evidence="2" type="ORF">TRFO_00901</name>
</gene>
<feature type="compositionally biased region" description="Low complexity" evidence="1">
    <location>
        <begin position="665"/>
        <end position="676"/>
    </location>
</feature>
<protein>
    <recommendedName>
        <fullName evidence="4">Leucine Rich Repeat family protein</fullName>
    </recommendedName>
</protein>
<feature type="region of interest" description="Disordered" evidence="1">
    <location>
        <begin position="651"/>
        <end position="707"/>
    </location>
</feature>
<dbReference type="RefSeq" id="XP_068370767.1">
    <property type="nucleotide sequence ID" value="XM_068489786.1"/>
</dbReference>
<dbReference type="InterPro" id="IPR051279">
    <property type="entry name" value="PP1-Reg/Actin-Interact_Protein"/>
</dbReference>
<dbReference type="AlphaFoldDB" id="A0A1J4L290"/>
<dbReference type="SUPFAM" id="SSF52047">
    <property type="entry name" value="RNI-like"/>
    <property type="match status" value="1"/>
</dbReference>
<dbReference type="InterPro" id="IPR032675">
    <property type="entry name" value="LRR_dom_sf"/>
</dbReference>
<dbReference type="GO" id="GO:0016477">
    <property type="term" value="P:cell migration"/>
    <property type="evidence" value="ECO:0007669"/>
    <property type="project" value="TreeGrafter"/>
</dbReference>
<dbReference type="GeneID" id="94824490"/>
<dbReference type="GO" id="GO:0034315">
    <property type="term" value="P:regulation of Arp2/3 complex-mediated actin nucleation"/>
    <property type="evidence" value="ECO:0007669"/>
    <property type="project" value="TreeGrafter"/>
</dbReference>
<dbReference type="Gene3D" id="3.80.10.10">
    <property type="entry name" value="Ribonuclease Inhibitor"/>
    <property type="match status" value="1"/>
</dbReference>
<reference evidence="2" key="1">
    <citation type="submission" date="2016-10" db="EMBL/GenBank/DDBJ databases">
        <authorList>
            <person name="Benchimol M."/>
            <person name="Almeida L.G."/>
            <person name="Vasconcelos A.T."/>
            <person name="Perreira-Neves A."/>
            <person name="Rosa I.A."/>
            <person name="Tasca T."/>
            <person name="Bogo M.R."/>
            <person name="de Souza W."/>
        </authorList>
    </citation>
    <scope>NUCLEOTIDE SEQUENCE [LARGE SCALE GENOMIC DNA]</scope>
    <source>
        <strain evidence="2">K</strain>
    </source>
</reference>
<accession>A0A1J4L290</accession>
<evidence type="ECO:0008006" key="4">
    <source>
        <dbReference type="Google" id="ProtNLM"/>
    </source>
</evidence>
<comment type="caution">
    <text evidence="2">The sequence shown here is derived from an EMBL/GenBank/DDBJ whole genome shotgun (WGS) entry which is preliminary data.</text>
</comment>
<dbReference type="GO" id="GO:0030027">
    <property type="term" value="C:lamellipodium"/>
    <property type="evidence" value="ECO:0007669"/>
    <property type="project" value="TreeGrafter"/>
</dbReference>
<name>A0A1J4L290_9EUKA</name>
<evidence type="ECO:0000313" key="3">
    <source>
        <dbReference type="Proteomes" id="UP000179807"/>
    </source>
</evidence>
<dbReference type="VEuPathDB" id="TrichDB:TRFO_00901"/>
<dbReference type="GO" id="GO:0005886">
    <property type="term" value="C:plasma membrane"/>
    <property type="evidence" value="ECO:0007669"/>
    <property type="project" value="TreeGrafter"/>
</dbReference>
<sequence length="760" mass="86487">MEIDKDLLIRVSPIVGVTPADIVICCVRIKVVKKTKKTKRALLATEYCVYLLEKMSNNKKINVTHKFKWSDLKEVELRSRSMFILYHQNGKIKVLHSGAVYLLKLIVNHIKHIILPHELPKFTIKPQIINDLPHLNDAFMRMFRYQVRCVLNQKLPTYLMKSLRKSINYSELNIQKLPASALQYIDVILSCLQVEPGICSIVLPKTTKTFWTKLATVLQYNTTIRTLVSSDSIDSSIKKTCEAIASNKNSNLHEFAFIDNEITEKQLHLLAPLLTASNATSIYFERAFKADVMEAFITNPSYTSCFKRIQSLTLKSIPGLKIKSLFKKLKNMKALSLIDCNVNVVKILKYISNLTYTSICIIGGTAKVSPEVNFDPNSKLNPNLASLTFSDIKWDSSNTFIAAWRIFMTCQSDNFTLILNNEKVPDWKTALDAIGGSGTSKLDSFSWDNNQLDESMLPFFTRSTNLRNLSILGSLTASNVSETSRVLAKMPKLKILVVDGNENKLNASSIIFLREFAASKSIEKLSFRSHNFGDVGMNELATFLVKNTSLQDISFDDNKITKPETYIRFFENVMNRGPPLKFVWPESELREMRKNKLLKMTDINHMKECYDVILNGNESVEVTDEILDIGVDNDIFDNDIYQDVNDLIDYTDNDNDPKENYQISNDAATENATTENDYNDDDNDGPFSVLSKDESGPFSVPDAKTSTDKKNIQKAVFENVEWHMDLPEIEEFNDQQLFNQVFGRYSLSALCERLKNSQKV</sequence>
<evidence type="ECO:0000256" key="1">
    <source>
        <dbReference type="SAM" id="MobiDB-lite"/>
    </source>
</evidence>
<dbReference type="PANTHER" id="PTHR24112">
    <property type="entry name" value="LEUCINE-RICH REPEAT, ISOFORM F-RELATED"/>
    <property type="match status" value="1"/>
</dbReference>